<dbReference type="AlphaFoldDB" id="A0A7S6WNQ6"/>
<dbReference type="GO" id="GO:0003824">
    <property type="term" value="F:catalytic activity"/>
    <property type="evidence" value="ECO:0007669"/>
    <property type="project" value="InterPro"/>
</dbReference>
<comment type="cofactor">
    <cofactor evidence="1">
        <name>[4Fe-4S] cluster</name>
        <dbReference type="ChEBI" id="CHEBI:49883"/>
    </cofactor>
    <text evidence="1">Binds 1 [4Fe-4S] cluster. The cluster is coordinated with 3 cysteines and an exchangeable S-adenosyl-L-methionine.</text>
</comment>
<dbReference type="GO" id="GO:0046872">
    <property type="term" value="F:metal ion binding"/>
    <property type="evidence" value="ECO:0007669"/>
    <property type="project" value="UniProtKB-KW"/>
</dbReference>
<dbReference type="InterPro" id="IPR007197">
    <property type="entry name" value="rSAM"/>
</dbReference>
<dbReference type="Proteomes" id="UP000593915">
    <property type="component" value="Chromosome"/>
</dbReference>
<dbReference type="SFLD" id="SFLDG01099">
    <property type="entry name" value="Uncharacterised_Radical_SAM_Su"/>
    <property type="match status" value="1"/>
</dbReference>
<organism evidence="2 3">
    <name type="scientific">Treponema pedis</name>
    <dbReference type="NCBI Taxonomy" id="409322"/>
    <lineage>
        <taxon>Bacteria</taxon>
        <taxon>Pseudomonadati</taxon>
        <taxon>Spirochaetota</taxon>
        <taxon>Spirochaetia</taxon>
        <taxon>Spirochaetales</taxon>
        <taxon>Treponemataceae</taxon>
        <taxon>Treponema</taxon>
    </lineage>
</organism>
<evidence type="ECO:0000313" key="2">
    <source>
        <dbReference type="EMBL" id="QOW60524.1"/>
    </source>
</evidence>
<dbReference type="InterPro" id="IPR058240">
    <property type="entry name" value="rSAM_sf"/>
</dbReference>
<gene>
    <name evidence="2" type="ORF">IFE08_12050</name>
</gene>
<dbReference type="PIRSF" id="PIRSF004869">
    <property type="entry name" value="PflX_prd"/>
    <property type="match status" value="1"/>
</dbReference>
<dbReference type="Gene3D" id="3.20.20.70">
    <property type="entry name" value="Aldolase class I"/>
    <property type="match status" value="1"/>
</dbReference>
<dbReference type="InterPro" id="IPR040085">
    <property type="entry name" value="MJ0674-like"/>
</dbReference>
<proteinExistence type="predicted"/>
<evidence type="ECO:0000256" key="1">
    <source>
        <dbReference type="PIRSR" id="PIRSR004869-50"/>
    </source>
</evidence>
<keyword evidence="1" id="KW-0411">Iron-sulfur</keyword>
<dbReference type="PANTHER" id="PTHR43075:SF1">
    <property type="entry name" value="FORMATE LYASE ACTIVATING ENZYME, PUTATIVE (AFU_ORTHOLOGUE AFUA_2G15630)-RELATED"/>
    <property type="match status" value="1"/>
</dbReference>
<evidence type="ECO:0000313" key="3">
    <source>
        <dbReference type="Proteomes" id="UP000593915"/>
    </source>
</evidence>
<dbReference type="InterPro" id="IPR016431">
    <property type="entry name" value="Pyrv-formate_lyase-activ_prd"/>
</dbReference>
<feature type="binding site" evidence="1">
    <location>
        <position position="88"/>
    </location>
    <ligand>
        <name>[4Fe-4S] cluster</name>
        <dbReference type="ChEBI" id="CHEBI:49883"/>
        <note>4Fe-4S-S-AdoMet</note>
    </ligand>
</feature>
<dbReference type="CDD" id="cd01335">
    <property type="entry name" value="Radical_SAM"/>
    <property type="match status" value="1"/>
</dbReference>
<dbReference type="EMBL" id="CP061839">
    <property type="protein sequence ID" value="QOW60524.1"/>
    <property type="molecule type" value="Genomic_DNA"/>
</dbReference>
<name>A0A7S6WNQ6_9SPIR</name>
<feature type="binding site" evidence="1">
    <location>
        <position position="81"/>
    </location>
    <ligand>
        <name>[4Fe-4S] cluster</name>
        <dbReference type="ChEBI" id="CHEBI:49883"/>
        <note>4Fe-4S-S-AdoMet</note>
    </ligand>
</feature>
<protein>
    <submittedName>
        <fullName evidence="2">Radical SAM protein</fullName>
    </submittedName>
</protein>
<keyword evidence="1" id="KW-0949">S-adenosyl-L-methionine</keyword>
<reference evidence="2 3" key="1">
    <citation type="submission" date="2020-09" db="EMBL/GenBank/DDBJ databases">
        <title>Characterization of Treponema spp. from bovine digital dermatitis in Korea.</title>
        <authorList>
            <person name="Espiritu H.M."/>
            <person name="Cho Y.I."/>
            <person name="Mamuad L."/>
        </authorList>
    </citation>
    <scope>NUCLEOTIDE SEQUENCE [LARGE SCALE GENOMIC DNA]</scope>
    <source>
        <strain evidence="2 3">KS1</strain>
    </source>
</reference>
<keyword evidence="1" id="KW-0408">Iron</keyword>
<keyword evidence="1" id="KW-0479">Metal-binding</keyword>
<dbReference type="PANTHER" id="PTHR43075">
    <property type="entry name" value="FORMATE LYASE ACTIVATING ENZYME, PUTATIVE (AFU_ORTHOLOGUE AFUA_2G15630)-RELATED"/>
    <property type="match status" value="1"/>
</dbReference>
<dbReference type="InterPro" id="IPR013785">
    <property type="entry name" value="Aldolase_TIM"/>
</dbReference>
<dbReference type="Pfam" id="PF04055">
    <property type="entry name" value="Radical_SAM"/>
    <property type="match status" value="1"/>
</dbReference>
<sequence length="345" mass="38656">MGNFFVPSCTLDSLTSDEFIFKEYESCILCPKRCKVNRNAGKTGFCKETNLLRVAWAGLHFGEEPPVTGKTGSGTIFITGCNLRCSFCQNYQISQEETGRGVTLKEFSDICLLLQSNNAENINIVTGSHAIPAIAAGLSLAKKRGLNIPVVWNSSAYETEEAIGLLSDCVDGWLPDLKTLNPEISYQVFKAPDYPETALKAILKMAEISPLKLEYTDDIRYPFGKLVSGVIVRHLALPSRMEDTKAVLKWFSQNLKDKALLSLMTQYTPIKANPKAKFVSLFENRMLKNSEDIILRNFLSALKIDNGFYQELVPSDDWLPDFNRVQTFSSSLSKPLWHWTQGEIL</sequence>
<dbReference type="SUPFAM" id="SSF102114">
    <property type="entry name" value="Radical SAM enzymes"/>
    <property type="match status" value="1"/>
</dbReference>
<dbReference type="SFLD" id="SFLDS00029">
    <property type="entry name" value="Radical_SAM"/>
    <property type="match status" value="1"/>
</dbReference>
<feature type="binding site" evidence="1">
    <location>
        <position position="85"/>
    </location>
    <ligand>
        <name>[4Fe-4S] cluster</name>
        <dbReference type="ChEBI" id="CHEBI:49883"/>
        <note>4Fe-4S-S-AdoMet</note>
    </ligand>
</feature>
<dbReference type="GO" id="GO:0051536">
    <property type="term" value="F:iron-sulfur cluster binding"/>
    <property type="evidence" value="ECO:0007669"/>
    <property type="project" value="UniProtKB-KW"/>
</dbReference>
<accession>A0A7S6WNQ6</accession>